<dbReference type="EMBL" id="LAZR01054762">
    <property type="protein sequence ID" value="KKK77834.1"/>
    <property type="molecule type" value="Genomic_DNA"/>
</dbReference>
<accession>A0A0F9AH17</accession>
<name>A0A0F9AH17_9ZZZZ</name>
<organism evidence="1">
    <name type="scientific">marine sediment metagenome</name>
    <dbReference type="NCBI Taxonomy" id="412755"/>
    <lineage>
        <taxon>unclassified sequences</taxon>
        <taxon>metagenomes</taxon>
        <taxon>ecological metagenomes</taxon>
    </lineage>
</organism>
<evidence type="ECO:0000313" key="1">
    <source>
        <dbReference type="EMBL" id="KKK77834.1"/>
    </source>
</evidence>
<dbReference type="AlphaFoldDB" id="A0A0F9AH17"/>
<comment type="caution">
    <text evidence="1">The sequence shown here is derived from an EMBL/GenBank/DDBJ whole genome shotgun (WGS) entry which is preliminary data.</text>
</comment>
<protein>
    <submittedName>
        <fullName evidence="1">Uncharacterized protein</fullName>
    </submittedName>
</protein>
<reference evidence="1" key="1">
    <citation type="journal article" date="2015" name="Nature">
        <title>Complex archaea that bridge the gap between prokaryotes and eukaryotes.</title>
        <authorList>
            <person name="Spang A."/>
            <person name="Saw J.H."/>
            <person name="Jorgensen S.L."/>
            <person name="Zaremba-Niedzwiedzka K."/>
            <person name="Martijn J."/>
            <person name="Lind A.E."/>
            <person name="van Eijk R."/>
            <person name="Schleper C."/>
            <person name="Guy L."/>
            <person name="Ettema T.J."/>
        </authorList>
    </citation>
    <scope>NUCLEOTIDE SEQUENCE</scope>
</reference>
<proteinExistence type="predicted"/>
<gene>
    <name evidence="1" type="ORF">LCGC14_2849620</name>
</gene>
<sequence>MLIRYRHVEYESTGEWRKPKVGEYYLTSTSNMVIVQEGDDGKARLETFEGCRAIFRRVPLEYYVVLTQEEVTFLQESLLGFMSRIGHRAEVIKC</sequence>